<proteinExistence type="predicted"/>
<sequence length="479" mass="50382">MPFCTAYLNNLCCRLLLALLLCTVGSASFGQIIANWPFGATQTAPNTVDPNATASVATITTPTPATSIVSSRFRGQGWNVPSIDLARYFEVSITPNSGYDLTIQQFVINLDKSANGPTAYEARISTDNFTTAVSIGNGPVTTTTTNVSMVVSSVVRVTATAKIRVYFWGASTSTDFISIGSATISGKIVQPTLTTIPITLSGFTTTLGVPSATKNYSISGANLFDDLVITAPAGYEISTSAGGGFNPSLTLLQSGGTIVTNTIYVRLTGAAVGAPSGNITNASSGITSLVAVSGTVQAAQPVELVSFKGQVAGNTVLLTWSTASERESERFVVQRSSDASEFIGVGTRQSAGNTNQQQYYSLTDESPQHGVNYYRLKQIDRDGSAVYSKAVAIRVDTSQPYASLRENPTDGQAIQLRLYQMTTPQVRLSALSGQTIAGQLARSSTTEAVYTPASTLTPGLYILTVQEGSVRQAIKVLVK</sequence>
<keyword evidence="1" id="KW-0732">Signal</keyword>
<dbReference type="RefSeq" id="WP_207334995.1">
    <property type="nucleotide sequence ID" value="NZ_JAFMYU010000005.1"/>
</dbReference>
<reference evidence="2 3" key="1">
    <citation type="submission" date="2021-03" db="EMBL/GenBank/DDBJ databases">
        <title>Fibrella sp. HMF5036 genome sequencing and assembly.</title>
        <authorList>
            <person name="Kang H."/>
            <person name="Kim H."/>
            <person name="Bae S."/>
            <person name="Joh K."/>
        </authorList>
    </citation>
    <scope>NUCLEOTIDE SEQUENCE [LARGE SCALE GENOMIC DNA]</scope>
    <source>
        <strain evidence="2 3">HMF5036</strain>
    </source>
</reference>
<accession>A0A939G2B3</accession>
<evidence type="ECO:0000313" key="2">
    <source>
        <dbReference type="EMBL" id="MBO0931032.1"/>
    </source>
</evidence>
<dbReference type="Gene3D" id="2.60.40.10">
    <property type="entry name" value="Immunoglobulins"/>
    <property type="match status" value="1"/>
</dbReference>
<dbReference type="InterPro" id="IPR013783">
    <property type="entry name" value="Ig-like_fold"/>
</dbReference>
<keyword evidence="3" id="KW-1185">Reference proteome</keyword>
<name>A0A939G2B3_9BACT</name>
<dbReference type="EMBL" id="JAFMYU010000005">
    <property type="protein sequence ID" value="MBO0931032.1"/>
    <property type="molecule type" value="Genomic_DNA"/>
</dbReference>
<dbReference type="Proteomes" id="UP000664795">
    <property type="component" value="Unassembled WGS sequence"/>
</dbReference>
<comment type="caution">
    <text evidence="2">The sequence shown here is derived from an EMBL/GenBank/DDBJ whole genome shotgun (WGS) entry which is preliminary data.</text>
</comment>
<feature type="chain" id="PRO_5037689720" evidence="1">
    <location>
        <begin position="31"/>
        <end position="479"/>
    </location>
</feature>
<feature type="signal peptide" evidence="1">
    <location>
        <begin position="1"/>
        <end position="30"/>
    </location>
</feature>
<evidence type="ECO:0000256" key="1">
    <source>
        <dbReference type="SAM" id="SignalP"/>
    </source>
</evidence>
<gene>
    <name evidence="2" type="ORF">J2I48_08515</name>
</gene>
<dbReference type="AlphaFoldDB" id="A0A939G2B3"/>
<protein>
    <submittedName>
        <fullName evidence="2">T9SS type A sorting domain-containing protein</fullName>
    </submittedName>
</protein>
<organism evidence="2 3">
    <name type="scientific">Fibrella aquatilis</name>
    <dbReference type="NCBI Taxonomy" id="2817059"/>
    <lineage>
        <taxon>Bacteria</taxon>
        <taxon>Pseudomonadati</taxon>
        <taxon>Bacteroidota</taxon>
        <taxon>Cytophagia</taxon>
        <taxon>Cytophagales</taxon>
        <taxon>Spirosomataceae</taxon>
        <taxon>Fibrella</taxon>
    </lineage>
</organism>
<evidence type="ECO:0000313" key="3">
    <source>
        <dbReference type="Proteomes" id="UP000664795"/>
    </source>
</evidence>